<organism evidence="1">
    <name type="scientific">Brazilian cedratvirus IHUMI</name>
    <dbReference type="NCBI Taxonomy" id="2126980"/>
    <lineage>
        <taxon>Viruses</taxon>
        <taxon>Pithoviruses</taxon>
        <taxon>Orthocedratvirinae</taxon>
        <taxon>Alphacedratvirus</taxon>
        <taxon>Alphacedratvirus brasiliense</taxon>
    </lineage>
</organism>
<gene>
    <name evidence="1" type="ORF">BRZCDTV_126</name>
</gene>
<dbReference type="EMBL" id="LT994651">
    <property type="protein sequence ID" value="SPN79039.1"/>
    <property type="molecule type" value="Genomic_DNA"/>
</dbReference>
<reference evidence="1" key="1">
    <citation type="submission" date="2018-03" db="EMBL/GenBank/DDBJ databases">
        <authorList>
            <consortium name="Urmite Genomes"/>
        </authorList>
    </citation>
    <scope>NUCLEOTIDE SEQUENCE [LARGE SCALE GENOMIC DNA]</scope>
    <source>
        <strain evidence="1">IHUMI-27.7</strain>
    </source>
</reference>
<protein>
    <submittedName>
        <fullName evidence="1">Uncharacterized protein</fullName>
    </submittedName>
</protein>
<evidence type="ECO:0000313" key="2">
    <source>
        <dbReference type="Proteomes" id="UP000273054"/>
    </source>
</evidence>
<sequence length="73" mass="8853">MQFFNRVMAWLSEEPKLNLEALLNRSERENKFYAFLDRVLFGEPVNLDYFLEQSRKEKLPQWTLETNIVLKTN</sequence>
<name>A0A2R8FDF9_9VIRU</name>
<evidence type="ECO:0000313" key="1">
    <source>
        <dbReference type="EMBL" id="SPN79039.1"/>
    </source>
</evidence>
<proteinExistence type="predicted"/>
<keyword evidence="2" id="KW-1185">Reference proteome</keyword>
<dbReference type="Proteomes" id="UP000273054">
    <property type="component" value="Segment"/>
</dbReference>
<accession>A0A2R8FDF9</accession>